<dbReference type="PANTHER" id="PTHR31069">
    <property type="entry name" value="OLEATE-ACTIVATED TRANSCRIPTION FACTOR 1-RELATED"/>
    <property type="match status" value="1"/>
</dbReference>
<organism evidence="7 8">
    <name type="scientific">Sistotremastrum suecicum HHB10207 ss-3</name>
    <dbReference type="NCBI Taxonomy" id="1314776"/>
    <lineage>
        <taxon>Eukaryota</taxon>
        <taxon>Fungi</taxon>
        <taxon>Dikarya</taxon>
        <taxon>Basidiomycota</taxon>
        <taxon>Agaricomycotina</taxon>
        <taxon>Agaricomycetes</taxon>
        <taxon>Sistotremastrales</taxon>
        <taxon>Sistotremastraceae</taxon>
        <taxon>Sistotremastrum</taxon>
    </lineage>
</organism>
<feature type="compositionally biased region" description="Pro residues" evidence="5">
    <location>
        <begin position="414"/>
        <end position="428"/>
    </location>
</feature>
<evidence type="ECO:0000256" key="5">
    <source>
        <dbReference type="SAM" id="MobiDB-lite"/>
    </source>
</evidence>
<dbReference type="Pfam" id="PF00172">
    <property type="entry name" value="Zn_clus"/>
    <property type="match status" value="1"/>
</dbReference>
<evidence type="ECO:0000256" key="2">
    <source>
        <dbReference type="ARBA" id="ARBA00023125"/>
    </source>
</evidence>
<sequence length="834" mass="92058">MSPSSTFSPPSPHSTSLIHTIGPYIPLSDSDSSSSSSPTPPPTRGGRFEGFPLLGAHQEGLSSLRSTQQSQSSARTIYNVQGSNKSQFHSRSSSNAPHQHRGPSPDILAVHREKAFKQSPPLASRPLIAESPHFLPFVPSEGSRSLRHIQLAEPIAESDRSLESDGNARKELQQAQIWEDCSSCTSCTSSAISEARHTRAPIVIVPKQETQIDSNHRHQSPPFAKDHLRVPTPPWMADSDSNQDAENPYYGSFSSSSYQQSSTSLPLPPYTPRRTPSRSSQASSKGKRRAGEDDDEDEEEEEGDEGEKKKRKIQKKAAMACHFCRKRKLRCDGNRPTCHTCEKKGVECQWDPAPRRRGPGKKNRNAMSHATASSAEPSQPTASTSTLAGGSSSSSRENSTPFTSSSRRQQQNPVPLPNPFALPQPHQHPPVEEVAEEGPVPHGYYNPRSRQALQRPQPQYPPEQHQGQRILDINPAPSPVPSQGSVTLPSLHSLGLLDTPERATRPVRPSPYVMPDAMMQGPPPGPPPPSYEQYRSPQHTLPAIPNFDDDDDDRPPRLVQANFEQIENLRRSQASSSRRGRSTGRPPLARGGGSSRGRGRGGRPGDDDHDEDKKTTLTPIESVLAVLFEDESDKAIQSAQRAWRWLTQGGGPTERHSNHRDLLLITGSRKRKEVGQIGIVESQRHQIFPVFPITRSGSSGRDSNMYLRWEAVSALETATFPQSLGRFRLAKPEMQFSPADAVLTGFRSGVMYLAAKGNITCGHLVKRPVKEAFLSVRASYHIVQRIPEKPIEEQEYTRTGDKWITCLKHGALHDSRTAQRSCHDEIRKLEGNLS</sequence>
<dbReference type="CDD" id="cd00067">
    <property type="entry name" value="GAL4"/>
    <property type="match status" value="1"/>
</dbReference>
<dbReference type="OrthoDB" id="39175at2759"/>
<feature type="compositionally biased region" description="Low complexity" evidence="5">
    <location>
        <begin position="28"/>
        <end position="37"/>
    </location>
</feature>
<feature type="compositionally biased region" description="Low complexity" evidence="5">
    <location>
        <begin position="272"/>
        <end position="284"/>
    </location>
</feature>
<feature type="compositionally biased region" description="Pro residues" evidence="5">
    <location>
        <begin position="521"/>
        <end position="530"/>
    </location>
</feature>
<evidence type="ECO:0000313" key="8">
    <source>
        <dbReference type="Proteomes" id="UP000076798"/>
    </source>
</evidence>
<evidence type="ECO:0000259" key="6">
    <source>
        <dbReference type="PROSITE" id="PS50048"/>
    </source>
</evidence>
<dbReference type="PROSITE" id="PS00463">
    <property type="entry name" value="ZN2_CY6_FUNGAL_1"/>
    <property type="match status" value="1"/>
</dbReference>
<feature type="compositionally biased region" description="Low complexity" evidence="5">
    <location>
        <begin position="61"/>
        <end position="76"/>
    </location>
</feature>
<accession>A0A166ETL6</accession>
<dbReference type="STRING" id="1314776.A0A166ETL6"/>
<dbReference type="InterPro" id="IPR036864">
    <property type="entry name" value="Zn2-C6_fun-type_DNA-bd_sf"/>
</dbReference>
<proteinExistence type="predicted"/>
<feature type="compositionally biased region" description="Low complexity" evidence="5">
    <location>
        <begin position="254"/>
        <end position="265"/>
    </location>
</feature>
<feature type="compositionally biased region" description="Acidic residues" evidence="5">
    <location>
        <begin position="292"/>
        <end position="305"/>
    </location>
</feature>
<dbReference type="AlphaFoldDB" id="A0A166ETL6"/>
<keyword evidence="1" id="KW-0805">Transcription regulation</keyword>
<dbReference type="GO" id="GO:0003677">
    <property type="term" value="F:DNA binding"/>
    <property type="evidence" value="ECO:0007669"/>
    <property type="project" value="UniProtKB-KW"/>
</dbReference>
<evidence type="ECO:0000256" key="1">
    <source>
        <dbReference type="ARBA" id="ARBA00023015"/>
    </source>
</evidence>
<evidence type="ECO:0000256" key="3">
    <source>
        <dbReference type="ARBA" id="ARBA00023163"/>
    </source>
</evidence>
<dbReference type="PANTHER" id="PTHR31069:SF32">
    <property type="entry name" value="ARGININE METABOLISM REGULATION PROTEIN II"/>
    <property type="match status" value="1"/>
</dbReference>
<gene>
    <name evidence="7" type="ORF">SISSUDRAFT_1032293</name>
</gene>
<feature type="compositionally biased region" description="Polar residues" evidence="5">
    <location>
        <begin position="365"/>
        <end position="380"/>
    </location>
</feature>
<feature type="domain" description="Zn(2)-C6 fungal-type" evidence="6">
    <location>
        <begin position="320"/>
        <end position="350"/>
    </location>
</feature>
<keyword evidence="4" id="KW-0539">Nucleus</keyword>
<name>A0A166ETL6_9AGAM</name>
<evidence type="ECO:0000256" key="4">
    <source>
        <dbReference type="ARBA" id="ARBA00023242"/>
    </source>
</evidence>
<keyword evidence="2" id="KW-0238">DNA-binding</keyword>
<feature type="compositionally biased region" description="Low complexity" evidence="5">
    <location>
        <begin position="381"/>
        <end position="406"/>
    </location>
</feature>
<dbReference type="SMART" id="SM00066">
    <property type="entry name" value="GAL4"/>
    <property type="match status" value="1"/>
</dbReference>
<evidence type="ECO:0000313" key="7">
    <source>
        <dbReference type="EMBL" id="KZT39932.1"/>
    </source>
</evidence>
<feature type="region of interest" description="Disordered" evidence="5">
    <location>
        <begin position="331"/>
        <end position="617"/>
    </location>
</feature>
<keyword evidence="3" id="KW-0804">Transcription</keyword>
<feature type="compositionally biased region" description="Low complexity" evidence="5">
    <location>
        <begin position="1"/>
        <end position="16"/>
    </location>
</feature>
<feature type="compositionally biased region" description="Basic and acidic residues" evidence="5">
    <location>
        <begin position="603"/>
        <end position="615"/>
    </location>
</feature>
<keyword evidence="8" id="KW-1185">Reference proteome</keyword>
<dbReference type="EMBL" id="KV428039">
    <property type="protein sequence ID" value="KZT39932.1"/>
    <property type="molecule type" value="Genomic_DNA"/>
</dbReference>
<dbReference type="InterPro" id="IPR050675">
    <property type="entry name" value="OAF3"/>
</dbReference>
<feature type="compositionally biased region" description="Polar residues" evidence="5">
    <location>
        <begin position="448"/>
        <end position="457"/>
    </location>
</feature>
<dbReference type="GO" id="GO:0000981">
    <property type="term" value="F:DNA-binding transcription factor activity, RNA polymerase II-specific"/>
    <property type="evidence" value="ECO:0007669"/>
    <property type="project" value="InterPro"/>
</dbReference>
<dbReference type="PROSITE" id="PS50048">
    <property type="entry name" value="ZN2_CY6_FUNGAL_2"/>
    <property type="match status" value="1"/>
</dbReference>
<reference evidence="7 8" key="1">
    <citation type="journal article" date="2016" name="Mol. Biol. Evol.">
        <title>Comparative Genomics of Early-Diverging Mushroom-Forming Fungi Provides Insights into the Origins of Lignocellulose Decay Capabilities.</title>
        <authorList>
            <person name="Nagy L.G."/>
            <person name="Riley R."/>
            <person name="Tritt A."/>
            <person name="Adam C."/>
            <person name="Daum C."/>
            <person name="Floudas D."/>
            <person name="Sun H."/>
            <person name="Yadav J.S."/>
            <person name="Pangilinan J."/>
            <person name="Larsson K.H."/>
            <person name="Matsuura K."/>
            <person name="Barry K."/>
            <person name="Labutti K."/>
            <person name="Kuo R."/>
            <person name="Ohm R.A."/>
            <person name="Bhattacharya S.S."/>
            <person name="Shirouzu T."/>
            <person name="Yoshinaga Y."/>
            <person name="Martin F.M."/>
            <person name="Grigoriev I.V."/>
            <person name="Hibbett D.S."/>
        </authorList>
    </citation>
    <scope>NUCLEOTIDE SEQUENCE [LARGE SCALE GENOMIC DNA]</scope>
    <source>
        <strain evidence="7 8">HHB10207 ss-3</strain>
    </source>
</reference>
<protein>
    <recommendedName>
        <fullName evidence="6">Zn(2)-C6 fungal-type domain-containing protein</fullName>
    </recommendedName>
</protein>
<feature type="compositionally biased region" description="Basic residues" evidence="5">
    <location>
        <begin position="355"/>
        <end position="364"/>
    </location>
</feature>
<feature type="region of interest" description="Disordered" evidence="5">
    <location>
        <begin position="1"/>
        <end position="105"/>
    </location>
</feature>
<dbReference type="Proteomes" id="UP000076798">
    <property type="component" value="Unassembled WGS sequence"/>
</dbReference>
<dbReference type="InterPro" id="IPR001138">
    <property type="entry name" value="Zn2Cys6_DnaBD"/>
</dbReference>
<feature type="compositionally biased region" description="Polar residues" evidence="5">
    <location>
        <begin position="78"/>
        <end position="97"/>
    </location>
</feature>
<feature type="region of interest" description="Disordered" evidence="5">
    <location>
        <begin position="196"/>
        <end position="317"/>
    </location>
</feature>
<dbReference type="GO" id="GO:0008270">
    <property type="term" value="F:zinc ion binding"/>
    <property type="evidence" value="ECO:0007669"/>
    <property type="project" value="InterPro"/>
</dbReference>
<dbReference type="Gene3D" id="4.10.240.10">
    <property type="entry name" value="Zn(2)-C6 fungal-type DNA-binding domain"/>
    <property type="match status" value="1"/>
</dbReference>
<dbReference type="SUPFAM" id="SSF57701">
    <property type="entry name" value="Zn2/Cys6 DNA-binding domain"/>
    <property type="match status" value="1"/>
</dbReference>
<feature type="compositionally biased region" description="Polar residues" evidence="5">
    <location>
        <begin position="481"/>
        <end position="490"/>
    </location>
</feature>